<evidence type="ECO:0000313" key="1">
    <source>
        <dbReference type="EMBL" id="CAG8656975.1"/>
    </source>
</evidence>
<dbReference type="Proteomes" id="UP000789508">
    <property type="component" value="Unassembled WGS sequence"/>
</dbReference>
<feature type="non-terminal residue" evidence="1">
    <location>
        <position position="59"/>
    </location>
</feature>
<keyword evidence="2" id="KW-1185">Reference proteome</keyword>
<evidence type="ECO:0000313" key="2">
    <source>
        <dbReference type="Proteomes" id="UP000789508"/>
    </source>
</evidence>
<organism evidence="1 2">
    <name type="scientific">Ambispora leptoticha</name>
    <dbReference type="NCBI Taxonomy" id="144679"/>
    <lineage>
        <taxon>Eukaryota</taxon>
        <taxon>Fungi</taxon>
        <taxon>Fungi incertae sedis</taxon>
        <taxon>Mucoromycota</taxon>
        <taxon>Glomeromycotina</taxon>
        <taxon>Glomeromycetes</taxon>
        <taxon>Archaeosporales</taxon>
        <taxon>Ambisporaceae</taxon>
        <taxon>Ambispora</taxon>
    </lineage>
</organism>
<sequence>MSSTCPLSRMAVVQDMDTAAHVDSVCCHDGCGPSGATCCESGGSCPSGYTCCTKDCAPA</sequence>
<gene>
    <name evidence="1" type="ORF">ALEPTO_LOCUS10199</name>
</gene>
<comment type="caution">
    <text evidence="1">The sequence shown here is derived from an EMBL/GenBank/DDBJ whole genome shotgun (WGS) entry which is preliminary data.</text>
</comment>
<reference evidence="1" key="1">
    <citation type="submission" date="2021-06" db="EMBL/GenBank/DDBJ databases">
        <authorList>
            <person name="Kallberg Y."/>
            <person name="Tangrot J."/>
            <person name="Rosling A."/>
        </authorList>
    </citation>
    <scope>NUCLEOTIDE SEQUENCE</scope>
    <source>
        <strain evidence="1">FL130A</strain>
    </source>
</reference>
<proteinExistence type="predicted"/>
<accession>A0A9N9H6F7</accession>
<protein>
    <submittedName>
        <fullName evidence="1">6762_t:CDS:1</fullName>
    </submittedName>
</protein>
<dbReference type="AlphaFoldDB" id="A0A9N9H6F7"/>
<dbReference type="OrthoDB" id="4777991at2759"/>
<dbReference type="EMBL" id="CAJVPS010010298">
    <property type="protein sequence ID" value="CAG8656975.1"/>
    <property type="molecule type" value="Genomic_DNA"/>
</dbReference>
<name>A0A9N9H6F7_9GLOM</name>